<name>A0ABY7AQK0_9ALTE</name>
<dbReference type="SUPFAM" id="SSF75005">
    <property type="entry name" value="Arabinanase/levansucrase/invertase"/>
    <property type="match status" value="1"/>
</dbReference>
<protein>
    <recommendedName>
        <fullName evidence="4">Glycoside hydrolase</fullName>
    </recommendedName>
</protein>
<feature type="signal peptide" evidence="1">
    <location>
        <begin position="1"/>
        <end position="21"/>
    </location>
</feature>
<dbReference type="Gene3D" id="2.60.120.260">
    <property type="entry name" value="Galactose-binding domain-like"/>
    <property type="match status" value="1"/>
</dbReference>
<keyword evidence="1" id="KW-0732">Signal</keyword>
<dbReference type="RefSeq" id="WP_268076555.1">
    <property type="nucleotide sequence ID" value="NZ_CP109966.1"/>
</dbReference>
<evidence type="ECO:0000313" key="3">
    <source>
        <dbReference type="Proteomes" id="UP001163726"/>
    </source>
</evidence>
<proteinExistence type="predicted"/>
<organism evidence="2 3">
    <name type="scientific">Catenovulum adriaticum</name>
    <dbReference type="NCBI Taxonomy" id="2984846"/>
    <lineage>
        <taxon>Bacteria</taxon>
        <taxon>Pseudomonadati</taxon>
        <taxon>Pseudomonadota</taxon>
        <taxon>Gammaproteobacteria</taxon>
        <taxon>Alteromonadales</taxon>
        <taxon>Alteromonadaceae</taxon>
        <taxon>Catenovulum</taxon>
    </lineage>
</organism>
<accession>A0ABY7AQK0</accession>
<gene>
    <name evidence="2" type="ORF">OLW01_15980</name>
</gene>
<keyword evidence="2" id="KW-0614">Plasmid</keyword>
<dbReference type="Gene3D" id="2.115.10.20">
    <property type="entry name" value="Glycosyl hydrolase domain, family 43"/>
    <property type="match status" value="1"/>
</dbReference>
<feature type="chain" id="PRO_5045189913" description="Glycoside hydrolase" evidence="1">
    <location>
        <begin position="22"/>
        <end position="991"/>
    </location>
</feature>
<keyword evidence="3" id="KW-1185">Reference proteome</keyword>
<evidence type="ECO:0000256" key="1">
    <source>
        <dbReference type="SAM" id="SignalP"/>
    </source>
</evidence>
<evidence type="ECO:0008006" key="4">
    <source>
        <dbReference type="Google" id="ProtNLM"/>
    </source>
</evidence>
<sequence length="991" mass="113355">MFLKTLFLCCACFSFVGVVNAQTLNLRANFLLDQNQKKIPAYDAAMERIGSEFYLIGTGTKGNLWSSDNLTDWQQHAQMLTMKGAPEWTLDPKFNFIKSKGFSTETYPRFGAGGLFHWNGFVFYAFNGVGQSYASIDDVKLGKKNAFYHASTELPHSRGIDPEYYIDRTGQLYYIRKVNALEPNPIEVNQPYEGPAILMAKADSPLQSEAEIKAKGQENLKLAIWGEPGEHFFYDKKNFEGPKAFYARDKNYLFFVGNVMSARIGQYQIGVAIADKVTDFNNRTKLPTPLIGRNFERQLIDWKPIFPTSEHGAGIKQASFKQPKVDDLGVKWTNVNYRLDKDWQALYGGLGFPLQDRRVDIRGLHTNWGNKANTVYMRKLFTLDQLDELAVLRYRYEGKGEIKVNGHTIIDKHNQRMNSYANMTLDKQYLNKGQNVITAEISKKQNGFNFVDFGLYMTEQAIQDDITGFSQPNIFRGLNGFEYWLSGKAFYNGESGQGLERVYFFDDRVEVSPATGTQSKNLPLAHTMPYVLDRFTKASLPAHWQSPTAYQINRAALQLLPNKPLLISQNIAHHAHYYLHVGIRFSEQSPDTAKILVWYQDEQNYLQASLSKQSHELIIERVKYGKKIEVKKVPLPKAFEFMSSESPLTQFENQLHFIEFYKNENEVRVKLNQFWLNQSEPIQFESINSAGTVGLLSASADNEFDDFIFNPGFEDWDQHIKGWHIQDQQTQLQIQPQGMKLMGRALKGDALLSIEANLQATQAELNSQAEFGLNLHYADKSELKIGANLADKLWFARFADSAEPAQVLASASLVHQNYLAFEHSGKTQQEYLYDFSHPVKLNRFNVLWNQDNNRFLNTKFKLPKKGDISAQIWTDDGFKPITLNAQSEAVTGQYQTYQLKSPVITSKLKIISKSENNRPFAFYSEHLAQARNSIRMVRDSGKILVWVNQKLVMNFTDPKPKQKVKLGLFSKESSTYFNDINVFSRGVNNEF</sequence>
<dbReference type="Proteomes" id="UP001163726">
    <property type="component" value="Plasmid pCadTS8_1"/>
</dbReference>
<dbReference type="InterPro" id="IPR023296">
    <property type="entry name" value="Glyco_hydro_beta-prop_sf"/>
</dbReference>
<evidence type="ECO:0000313" key="2">
    <source>
        <dbReference type="EMBL" id="WAJ71833.1"/>
    </source>
</evidence>
<geneLocation type="plasmid" evidence="2 3">
    <name>pCadTS8_1</name>
</geneLocation>
<dbReference type="EMBL" id="CP109966">
    <property type="protein sequence ID" value="WAJ71833.1"/>
    <property type="molecule type" value="Genomic_DNA"/>
</dbReference>
<reference evidence="2" key="1">
    <citation type="submission" date="2022-10" db="EMBL/GenBank/DDBJ databases">
        <title>Catenovulum adriacola sp. nov. isolated in the Harbour of Susak.</title>
        <authorList>
            <person name="Schoch T."/>
            <person name="Reich S.J."/>
            <person name="Stoeferle S."/>
            <person name="Flaiz M."/>
            <person name="Kazda M."/>
            <person name="Riedel C.U."/>
            <person name="Duerre P."/>
        </authorList>
    </citation>
    <scope>NUCLEOTIDE SEQUENCE</scope>
    <source>
        <strain evidence="2">TS8</strain>
        <plasmid evidence="2">pCadTS8_1</plasmid>
    </source>
</reference>